<dbReference type="Proteomes" id="UP000241690">
    <property type="component" value="Unassembled WGS sequence"/>
</dbReference>
<dbReference type="AlphaFoldDB" id="A0A2T4A0K1"/>
<name>A0A2T4A0K1_TRIHA</name>
<organism evidence="2 3">
    <name type="scientific">Trichoderma harzianum CBS 226.95</name>
    <dbReference type="NCBI Taxonomy" id="983964"/>
    <lineage>
        <taxon>Eukaryota</taxon>
        <taxon>Fungi</taxon>
        <taxon>Dikarya</taxon>
        <taxon>Ascomycota</taxon>
        <taxon>Pezizomycotina</taxon>
        <taxon>Sordariomycetes</taxon>
        <taxon>Hypocreomycetidae</taxon>
        <taxon>Hypocreales</taxon>
        <taxon>Hypocreaceae</taxon>
        <taxon>Trichoderma</taxon>
    </lineage>
</organism>
<proteinExistence type="predicted"/>
<evidence type="ECO:0000256" key="1">
    <source>
        <dbReference type="SAM" id="MobiDB-lite"/>
    </source>
</evidence>
<feature type="compositionally biased region" description="Polar residues" evidence="1">
    <location>
        <begin position="55"/>
        <end position="66"/>
    </location>
</feature>
<feature type="compositionally biased region" description="Basic and acidic residues" evidence="1">
    <location>
        <begin position="143"/>
        <end position="154"/>
    </location>
</feature>
<feature type="region of interest" description="Disordered" evidence="1">
    <location>
        <begin position="31"/>
        <end position="66"/>
    </location>
</feature>
<sequence>MHKQRAPFAFRSTSSTTSSFILVCAPHTVHTQSGIRRQPTQKVTGNCSDGDPVSQKASGGRSASTSAHTVTVRLLASAFFPRPLHNTQVSRFPNAHFNMHPAREQKRRATWCEKRGGNAVQYEFNLFSKYDQCTNSCSRKDHKPRERSNPEGKRSKGRLCWRPGCCSTTNKKRRSCGKRRFPFGQRSMTRIPAGQGRLITLSAGDEKRAVKMARVAKELRLEGRQVIQSNSRSARLGAHAHMGSGLGSVRFMYRDRHCAHTVCGVRHALPHGVSTISCLGAARNSSQIDDRTPLVHNAAVSPPISPT</sequence>
<keyword evidence="3" id="KW-1185">Reference proteome</keyword>
<protein>
    <submittedName>
        <fullName evidence="2">Uncharacterized protein</fullName>
    </submittedName>
</protein>
<evidence type="ECO:0000313" key="3">
    <source>
        <dbReference type="Proteomes" id="UP000241690"/>
    </source>
</evidence>
<reference evidence="2 3" key="1">
    <citation type="submission" date="2016-07" db="EMBL/GenBank/DDBJ databases">
        <title>Multiple horizontal gene transfer events from other fungi enriched the ability of initially mycotrophic Trichoderma (Ascomycota) to feed on dead plant biomass.</title>
        <authorList>
            <consortium name="DOE Joint Genome Institute"/>
            <person name="Aerts A."/>
            <person name="Atanasova L."/>
            <person name="Chenthamara K."/>
            <person name="Zhang J."/>
            <person name="Grujic M."/>
            <person name="Henrissat B."/>
            <person name="Kuo A."/>
            <person name="Salamov A."/>
            <person name="Lipzen A."/>
            <person name="Labutti K."/>
            <person name="Barry K."/>
            <person name="Miao Y."/>
            <person name="Rahimi M.J."/>
            <person name="Shen Q."/>
            <person name="Grigoriev I.V."/>
            <person name="Kubicek C.P."/>
            <person name="Druzhinina I.S."/>
        </authorList>
    </citation>
    <scope>NUCLEOTIDE SEQUENCE [LARGE SCALE GENOMIC DNA]</scope>
    <source>
        <strain evidence="2 3">CBS 226.95</strain>
    </source>
</reference>
<dbReference type="RefSeq" id="XP_024770268.1">
    <property type="nucleotide sequence ID" value="XM_024917796.1"/>
</dbReference>
<accession>A0A2T4A0K1</accession>
<evidence type="ECO:0000313" key="2">
    <source>
        <dbReference type="EMBL" id="PTB50591.1"/>
    </source>
</evidence>
<dbReference type="EMBL" id="KZ679688">
    <property type="protein sequence ID" value="PTB50591.1"/>
    <property type="molecule type" value="Genomic_DNA"/>
</dbReference>
<dbReference type="GeneID" id="36626365"/>
<feature type="region of interest" description="Disordered" evidence="1">
    <location>
        <begin position="136"/>
        <end position="157"/>
    </location>
</feature>
<feature type="compositionally biased region" description="Polar residues" evidence="1">
    <location>
        <begin position="31"/>
        <end position="47"/>
    </location>
</feature>
<gene>
    <name evidence="2" type="ORF">M431DRAFT_499410</name>
</gene>